<dbReference type="GO" id="GO:0006816">
    <property type="term" value="P:calcium ion transport"/>
    <property type="evidence" value="ECO:0007669"/>
    <property type="project" value="TreeGrafter"/>
</dbReference>
<reference evidence="6" key="1">
    <citation type="submission" date="2021-03" db="EMBL/GenBank/DDBJ databases">
        <authorList>
            <person name="Bekaert M."/>
        </authorList>
    </citation>
    <scope>NUCLEOTIDE SEQUENCE</scope>
</reference>
<dbReference type="EMBL" id="CAJPWZ010002131">
    <property type="protein sequence ID" value="CAG2231191.1"/>
    <property type="molecule type" value="Genomic_DNA"/>
</dbReference>
<dbReference type="GO" id="GO:0005261">
    <property type="term" value="F:monoatomic cation channel activity"/>
    <property type="evidence" value="ECO:0007669"/>
    <property type="project" value="TreeGrafter"/>
</dbReference>
<dbReference type="AlphaFoldDB" id="A0A8S3TQX1"/>
<dbReference type="PANTHER" id="PTHR46730:SF1">
    <property type="entry name" value="PLAT DOMAIN-CONTAINING PROTEIN"/>
    <property type="match status" value="1"/>
</dbReference>
<protein>
    <recommendedName>
        <fullName evidence="8">PKD domain-containing protein</fullName>
    </recommendedName>
</protein>
<keyword evidence="4" id="KW-1133">Transmembrane helix</keyword>
<name>A0A8S3TQX1_MYTED</name>
<evidence type="ECO:0000313" key="6">
    <source>
        <dbReference type="EMBL" id="CAG2231191.1"/>
    </source>
</evidence>
<evidence type="ECO:0000256" key="5">
    <source>
        <dbReference type="ARBA" id="ARBA00023136"/>
    </source>
</evidence>
<evidence type="ECO:0000313" key="7">
    <source>
        <dbReference type="Proteomes" id="UP000683360"/>
    </source>
</evidence>
<comment type="subcellular location">
    <subcellularLocation>
        <location evidence="1">Membrane</location>
    </subcellularLocation>
</comment>
<dbReference type="GO" id="GO:0005886">
    <property type="term" value="C:plasma membrane"/>
    <property type="evidence" value="ECO:0007669"/>
    <property type="project" value="TreeGrafter"/>
</dbReference>
<dbReference type="SUPFAM" id="SSF49299">
    <property type="entry name" value="PKD domain"/>
    <property type="match status" value="1"/>
</dbReference>
<accession>A0A8S3TQX1</accession>
<keyword evidence="7" id="KW-1185">Reference proteome</keyword>
<dbReference type="Proteomes" id="UP000683360">
    <property type="component" value="Unassembled WGS sequence"/>
</dbReference>
<dbReference type="PANTHER" id="PTHR46730">
    <property type="entry name" value="POLYCYSTIN-1"/>
    <property type="match status" value="1"/>
</dbReference>
<comment type="caution">
    <text evidence="6">The sequence shown here is derived from an EMBL/GenBank/DDBJ whole genome shotgun (WGS) entry which is preliminary data.</text>
</comment>
<keyword evidence="2" id="KW-0812">Transmembrane</keyword>
<keyword evidence="3" id="KW-0677">Repeat</keyword>
<keyword evidence="5" id="KW-0472">Membrane</keyword>
<proteinExistence type="predicted"/>
<sequence length="581" mass="65258">MTDEILGSMTPVPGLDPVTKLQIDSTIVSTGVPVNVKGGVDELMVIRSPINQLDLIQFYENSTFVHKEAYCSFDDMGNYLNTSSVITGVMNNAARLVSGIDSINMTSVLDTDMCFFDINKCVHGFTIRFAFRLVKDLDVDQVIMTTGGDNLDGLGFALTYTASNTSLPFRRYFQVDVRQSINEYTTWFNIHDIWTDLFITWHPSFGIRVFVDGILAICDFSIQQARLSSPTIFVQNLIIGQETGGLWRHAVHETPEADLIQQYTEVTRDECYQYCTDQQCDSYTVCDNEYYSTCNLYSNTTNTTHIDQSCDLFTRYLLDFFPVQDAGCLSNTSVSIAIDLSPSMDCSWTILLINETLSLEFEVNDQTYAGYKVDAGDGRNVNYTSYNSTEIRFHTQGFYFVEVTAMNEISSITVYVNVTVFIPVEGVLINNTKIVATNSAEQIIINIQQGTLITCDIDFGDGTNDTMFQPNSSIPFVFTHVYTFEQHADINVTCFNELSQEYNASLLIAIDPIVNLSMMAPDSVIFGQNVSVDLFFIHGSNISMDIKWNDIMALNPFYADPNGTISINVVQEIYNRTENII</sequence>
<evidence type="ECO:0000256" key="3">
    <source>
        <dbReference type="ARBA" id="ARBA00022737"/>
    </source>
</evidence>
<evidence type="ECO:0000256" key="1">
    <source>
        <dbReference type="ARBA" id="ARBA00004370"/>
    </source>
</evidence>
<dbReference type="OrthoDB" id="10681412at2759"/>
<dbReference type="InterPro" id="IPR035986">
    <property type="entry name" value="PKD_dom_sf"/>
</dbReference>
<evidence type="ECO:0000256" key="2">
    <source>
        <dbReference type="ARBA" id="ARBA00022692"/>
    </source>
</evidence>
<gene>
    <name evidence="6" type="ORF">MEDL_43939</name>
</gene>
<evidence type="ECO:0008006" key="8">
    <source>
        <dbReference type="Google" id="ProtNLM"/>
    </source>
</evidence>
<organism evidence="6 7">
    <name type="scientific">Mytilus edulis</name>
    <name type="common">Blue mussel</name>
    <dbReference type="NCBI Taxonomy" id="6550"/>
    <lineage>
        <taxon>Eukaryota</taxon>
        <taxon>Metazoa</taxon>
        <taxon>Spiralia</taxon>
        <taxon>Lophotrochozoa</taxon>
        <taxon>Mollusca</taxon>
        <taxon>Bivalvia</taxon>
        <taxon>Autobranchia</taxon>
        <taxon>Pteriomorphia</taxon>
        <taxon>Mytilida</taxon>
        <taxon>Mytiloidea</taxon>
        <taxon>Mytilidae</taxon>
        <taxon>Mytilinae</taxon>
        <taxon>Mytilus</taxon>
    </lineage>
</organism>
<evidence type="ECO:0000256" key="4">
    <source>
        <dbReference type="ARBA" id="ARBA00022989"/>
    </source>
</evidence>